<dbReference type="Proteomes" id="UP000721844">
    <property type="component" value="Unassembled WGS sequence"/>
</dbReference>
<dbReference type="AlphaFoldDB" id="A0A963Z6S4"/>
<dbReference type="EMBL" id="JAESVA010000010">
    <property type="protein sequence ID" value="MCB8882912.1"/>
    <property type="molecule type" value="Genomic_DNA"/>
</dbReference>
<keyword evidence="2" id="KW-1185">Reference proteome</keyword>
<organism evidence="1 2">
    <name type="scientific">Acidisoma cellulosilyticum</name>
    <dbReference type="NCBI Taxonomy" id="2802395"/>
    <lineage>
        <taxon>Bacteria</taxon>
        <taxon>Pseudomonadati</taxon>
        <taxon>Pseudomonadota</taxon>
        <taxon>Alphaproteobacteria</taxon>
        <taxon>Acetobacterales</taxon>
        <taxon>Acidocellaceae</taxon>
        <taxon>Acidisoma</taxon>
    </lineage>
</organism>
<evidence type="ECO:0000313" key="2">
    <source>
        <dbReference type="Proteomes" id="UP000721844"/>
    </source>
</evidence>
<dbReference type="RefSeq" id="WP_227309570.1">
    <property type="nucleotide sequence ID" value="NZ_JAESVA010000010.1"/>
</dbReference>
<sequence length="87" mass="9346">MIEPDQDLPEGFASDTHRDGRVTLRRHGVIAGEFPMLTPRAVIGSWASAYEAGHVQGEKTGFAQGRSQLAGELRNLLQIEGGHHAAA</sequence>
<reference evidence="1 2" key="1">
    <citation type="journal article" date="2021" name="Microorganisms">
        <title>Acidisoma silvae sp. nov. and Acidisomacellulosilytica sp. nov., Two Acidophilic Bacteria Isolated from Decaying Wood, Hydrolyzing Cellulose and Producing Poly-3-hydroxybutyrate.</title>
        <authorList>
            <person name="Mieszkin S."/>
            <person name="Pouder E."/>
            <person name="Uroz S."/>
            <person name="Simon-Colin C."/>
            <person name="Alain K."/>
        </authorList>
    </citation>
    <scope>NUCLEOTIDE SEQUENCE [LARGE SCALE GENOMIC DNA]</scope>
    <source>
        <strain evidence="1 2">HW T5.17</strain>
    </source>
</reference>
<protein>
    <submittedName>
        <fullName evidence="1">Uncharacterized protein</fullName>
    </submittedName>
</protein>
<gene>
    <name evidence="1" type="ORF">ACELLULO517_21880</name>
</gene>
<evidence type="ECO:0000313" key="1">
    <source>
        <dbReference type="EMBL" id="MCB8882912.1"/>
    </source>
</evidence>
<proteinExistence type="predicted"/>
<accession>A0A963Z6S4</accession>
<name>A0A963Z6S4_9PROT</name>
<comment type="caution">
    <text evidence="1">The sequence shown here is derived from an EMBL/GenBank/DDBJ whole genome shotgun (WGS) entry which is preliminary data.</text>
</comment>